<evidence type="ECO:0000313" key="6">
    <source>
        <dbReference type="Proteomes" id="UP000271003"/>
    </source>
</evidence>
<dbReference type="InterPro" id="IPR029045">
    <property type="entry name" value="ClpP/crotonase-like_dom_sf"/>
</dbReference>
<comment type="subcellular location">
    <subcellularLocation>
        <location evidence="1">Peroxisome</location>
    </subcellularLocation>
</comment>
<comment type="similarity">
    <text evidence="2">Belongs to the enoyl-CoA hydratase/isomerase family.</text>
</comment>
<evidence type="ECO:0000256" key="4">
    <source>
        <dbReference type="ARBA" id="ARBA00023235"/>
    </source>
</evidence>
<gene>
    <name evidence="5" type="ORF">SUTMEG_00820</name>
</gene>
<dbReference type="PANTHER" id="PTHR43684:SF1">
    <property type="entry name" value="ENOYL-COA DELTA ISOMERASE 2"/>
    <property type="match status" value="1"/>
</dbReference>
<dbReference type="OrthoDB" id="9797151at2"/>
<dbReference type="InterPro" id="IPR051053">
    <property type="entry name" value="ECH/Chromodomain_protein"/>
</dbReference>
<dbReference type="GO" id="GO:0004165">
    <property type="term" value="F:delta(3)-delta(2)-enoyl-CoA isomerase activity"/>
    <property type="evidence" value="ECO:0007669"/>
    <property type="project" value="UniProtKB-ARBA"/>
</dbReference>
<dbReference type="AlphaFoldDB" id="A0A2Z6I6W0"/>
<evidence type="ECO:0000256" key="3">
    <source>
        <dbReference type="ARBA" id="ARBA00023140"/>
    </source>
</evidence>
<dbReference type="SUPFAM" id="SSF52096">
    <property type="entry name" value="ClpP/crotonase"/>
    <property type="match status" value="1"/>
</dbReference>
<dbReference type="EMBL" id="AP018786">
    <property type="protein sequence ID" value="BBF22191.1"/>
    <property type="molecule type" value="Genomic_DNA"/>
</dbReference>
<name>A0A2Z6I6W0_9BURK</name>
<dbReference type="Pfam" id="PF00378">
    <property type="entry name" value="ECH_1"/>
    <property type="match status" value="1"/>
</dbReference>
<dbReference type="InterPro" id="IPR001753">
    <property type="entry name" value="Enoyl-CoA_hydra/iso"/>
</dbReference>
<organism evidence="5 6">
    <name type="scientific">Sutterella megalosphaeroides</name>
    <dbReference type="NCBI Taxonomy" id="2494234"/>
    <lineage>
        <taxon>Bacteria</taxon>
        <taxon>Pseudomonadati</taxon>
        <taxon>Pseudomonadota</taxon>
        <taxon>Betaproteobacteria</taxon>
        <taxon>Burkholderiales</taxon>
        <taxon>Sutterellaceae</taxon>
        <taxon>Sutterella</taxon>
    </lineage>
</organism>
<dbReference type="PANTHER" id="PTHR43684">
    <property type="match status" value="1"/>
</dbReference>
<evidence type="ECO:0000256" key="1">
    <source>
        <dbReference type="ARBA" id="ARBA00004275"/>
    </source>
</evidence>
<proteinExistence type="inferred from homology"/>
<sequence length="260" mass="28011">MSIVSKLEFGVLRLTIRRPERRNTITSDMFASLSESLRSAEADPGVRVVLIEGEGAVFSAGADLEESLKTPDRIDREMSDFFTVLRRFPKPVVALVAGPAVGEAFAMLLYCDLVYAGTKALFSIPAVALARTPRFGVAHVMTAAAGYPKAAEKLLLSEPVTADEAASMRLVTAVVDDDELAQTVAAKAARLAVLPPEAVAETKRLMRAVRDRQIEALADEEEETYARRVRSAEAAEALKAFTEGRKPVFRPEGSDGSGEA</sequence>
<dbReference type="Gene3D" id="1.10.12.10">
    <property type="entry name" value="Lyase 2-enoyl-coa Hydratase, Chain A, domain 2"/>
    <property type="match status" value="1"/>
</dbReference>
<dbReference type="Proteomes" id="UP000271003">
    <property type="component" value="Chromosome"/>
</dbReference>
<keyword evidence="3" id="KW-0576">Peroxisome</keyword>
<dbReference type="KEGG" id="sutt:SUTMEG_00820"/>
<keyword evidence="4" id="KW-0413">Isomerase</keyword>
<keyword evidence="6" id="KW-1185">Reference proteome</keyword>
<accession>A0A2Z6I6W0</accession>
<evidence type="ECO:0000313" key="5">
    <source>
        <dbReference type="EMBL" id="BBF22191.1"/>
    </source>
</evidence>
<dbReference type="Gene3D" id="3.90.226.10">
    <property type="entry name" value="2-enoyl-CoA Hydratase, Chain A, domain 1"/>
    <property type="match status" value="1"/>
</dbReference>
<protein>
    <submittedName>
        <fullName evidence="5">Enoyl-CoA hydratase</fullName>
    </submittedName>
</protein>
<evidence type="ECO:0000256" key="2">
    <source>
        <dbReference type="ARBA" id="ARBA00005254"/>
    </source>
</evidence>
<dbReference type="RefSeq" id="WP_120175855.1">
    <property type="nucleotide sequence ID" value="NZ_AP018786.1"/>
</dbReference>
<dbReference type="CDD" id="cd06558">
    <property type="entry name" value="crotonase-like"/>
    <property type="match status" value="1"/>
</dbReference>
<dbReference type="InterPro" id="IPR014748">
    <property type="entry name" value="Enoyl-CoA_hydra_C"/>
</dbReference>
<reference evidence="5 6" key="1">
    <citation type="journal article" date="2018" name="Int. J. Syst. Evol. Microbiol.">
        <title>Mesosutterella multiformis gen. nov., sp. nov., a member of the family Sutterellaceae and Sutterella megalosphaeroides sp. nov., isolated from human faeces.</title>
        <authorList>
            <person name="Sakamoto M."/>
            <person name="Ikeyama N."/>
            <person name="Kunihiro T."/>
            <person name="Iino T."/>
            <person name="Yuki M."/>
            <person name="Ohkuma M."/>
        </authorList>
    </citation>
    <scope>NUCLEOTIDE SEQUENCE [LARGE SCALE GENOMIC DNA]</scope>
    <source>
        <strain evidence="5 6">6FBBBH3</strain>
    </source>
</reference>